<dbReference type="RefSeq" id="WP_037763921.1">
    <property type="nucleotide sequence ID" value="NZ_BNEG01000003.1"/>
</dbReference>
<proteinExistence type="predicted"/>
<feature type="transmembrane region" description="Helical" evidence="2">
    <location>
        <begin position="105"/>
        <end position="124"/>
    </location>
</feature>
<feature type="region of interest" description="Disordered" evidence="1">
    <location>
        <begin position="20"/>
        <end position="105"/>
    </location>
</feature>
<accession>A0ABS7W159</accession>
<keyword evidence="3" id="KW-0732">Signal</keyword>
<protein>
    <submittedName>
        <fullName evidence="4">Tat pathway signal sequence domain protein</fullName>
    </submittedName>
</protein>
<keyword evidence="2" id="KW-0812">Transmembrane</keyword>
<feature type="chain" id="PRO_5046190165" evidence="3">
    <location>
        <begin position="26"/>
        <end position="134"/>
    </location>
</feature>
<comment type="caution">
    <text evidence="4">The sequence shown here is derived from an EMBL/GenBank/DDBJ whole genome shotgun (WGS) entry which is preliminary data.</text>
</comment>
<evidence type="ECO:0000256" key="3">
    <source>
        <dbReference type="SAM" id="SignalP"/>
    </source>
</evidence>
<name>A0ABS7W159_STROV</name>
<evidence type="ECO:0000313" key="5">
    <source>
        <dbReference type="Proteomes" id="UP000758701"/>
    </source>
</evidence>
<dbReference type="Proteomes" id="UP000758701">
    <property type="component" value="Unassembled WGS sequence"/>
</dbReference>
<gene>
    <name evidence="4" type="ORF">KVH32_11030</name>
</gene>
<evidence type="ECO:0000256" key="1">
    <source>
        <dbReference type="SAM" id="MobiDB-lite"/>
    </source>
</evidence>
<feature type="compositionally biased region" description="Basic and acidic residues" evidence="1">
    <location>
        <begin position="53"/>
        <end position="65"/>
    </location>
</feature>
<evidence type="ECO:0000256" key="2">
    <source>
        <dbReference type="SAM" id="Phobius"/>
    </source>
</evidence>
<organism evidence="4 5">
    <name type="scientific">Streptomyces olivaceus</name>
    <dbReference type="NCBI Taxonomy" id="47716"/>
    <lineage>
        <taxon>Bacteria</taxon>
        <taxon>Bacillati</taxon>
        <taxon>Actinomycetota</taxon>
        <taxon>Actinomycetes</taxon>
        <taxon>Kitasatosporales</taxon>
        <taxon>Streptomycetaceae</taxon>
        <taxon>Streptomyces</taxon>
    </lineage>
</organism>
<sequence length="134" mass="13015">MRRTLLSAAALACAAVLATTAPASADDSPRPAPTAPSDERAPSTGDDASAVPSEEKPSQDKDRSEAATPVPAERAPGRGQVSAVPEGAADTGVATSDSSGTDEGLIGAGAGAVLLAGGVTLLVVRRRRAAATGA</sequence>
<keyword evidence="2" id="KW-1133">Transmembrane helix</keyword>
<evidence type="ECO:0000313" key="4">
    <source>
        <dbReference type="EMBL" id="MBZ6151704.1"/>
    </source>
</evidence>
<keyword evidence="2" id="KW-0472">Membrane</keyword>
<dbReference type="EMBL" id="JAHSTP010000003">
    <property type="protein sequence ID" value="MBZ6151704.1"/>
    <property type="molecule type" value="Genomic_DNA"/>
</dbReference>
<reference evidence="4 5" key="1">
    <citation type="submission" date="2021-06" db="EMBL/GenBank/DDBJ databases">
        <title>Ecological speciation of a Streptomyces species isolated from different habitats and geographic origins.</title>
        <authorList>
            <person name="Wang J."/>
        </authorList>
    </citation>
    <scope>NUCLEOTIDE SEQUENCE [LARGE SCALE GENOMIC DNA]</scope>
    <source>
        <strain evidence="4 5">FXJ8.012</strain>
    </source>
</reference>
<feature type="signal peptide" evidence="3">
    <location>
        <begin position="1"/>
        <end position="25"/>
    </location>
</feature>
<keyword evidence="5" id="KW-1185">Reference proteome</keyword>